<dbReference type="AlphaFoldDB" id="A0A543CQU8"/>
<accession>A0A543CQU8</accession>
<name>A0A543CQU8_9ACTN</name>
<evidence type="ECO:0000313" key="3">
    <source>
        <dbReference type="Proteomes" id="UP000316096"/>
    </source>
</evidence>
<dbReference type="Proteomes" id="UP000316096">
    <property type="component" value="Unassembled WGS sequence"/>
</dbReference>
<protein>
    <submittedName>
        <fullName evidence="2">Uncharacterized protein</fullName>
    </submittedName>
</protein>
<gene>
    <name evidence="2" type="ORF">FB559_4973</name>
</gene>
<evidence type="ECO:0000313" key="2">
    <source>
        <dbReference type="EMBL" id="TQL99307.1"/>
    </source>
</evidence>
<keyword evidence="1" id="KW-0472">Membrane</keyword>
<feature type="transmembrane region" description="Helical" evidence="1">
    <location>
        <begin position="12"/>
        <end position="36"/>
    </location>
</feature>
<keyword evidence="3" id="KW-1185">Reference proteome</keyword>
<organism evidence="2 3">
    <name type="scientific">Actinoallomurus bryophytorum</name>
    <dbReference type="NCBI Taxonomy" id="1490222"/>
    <lineage>
        <taxon>Bacteria</taxon>
        <taxon>Bacillati</taxon>
        <taxon>Actinomycetota</taxon>
        <taxon>Actinomycetes</taxon>
        <taxon>Streptosporangiales</taxon>
        <taxon>Thermomonosporaceae</taxon>
        <taxon>Actinoallomurus</taxon>
    </lineage>
</organism>
<comment type="caution">
    <text evidence="2">The sequence shown here is derived from an EMBL/GenBank/DDBJ whole genome shotgun (WGS) entry which is preliminary data.</text>
</comment>
<keyword evidence="1" id="KW-1133">Transmembrane helix</keyword>
<sequence length="37" mass="3401">MGIPILGGLVDSVVGILTGTAHGIIGAAGAVISSLIG</sequence>
<dbReference type="EMBL" id="VFOZ01000001">
    <property type="protein sequence ID" value="TQL99307.1"/>
    <property type="molecule type" value="Genomic_DNA"/>
</dbReference>
<reference evidence="2 3" key="1">
    <citation type="submission" date="2019-06" db="EMBL/GenBank/DDBJ databases">
        <title>Sequencing the genomes of 1000 actinobacteria strains.</title>
        <authorList>
            <person name="Klenk H.-P."/>
        </authorList>
    </citation>
    <scope>NUCLEOTIDE SEQUENCE [LARGE SCALE GENOMIC DNA]</scope>
    <source>
        <strain evidence="2 3">DSM 102200</strain>
    </source>
</reference>
<proteinExistence type="predicted"/>
<keyword evidence="1" id="KW-0812">Transmembrane</keyword>
<evidence type="ECO:0000256" key="1">
    <source>
        <dbReference type="SAM" id="Phobius"/>
    </source>
</evidence>